<keyword evidence="7 9" id="KW-0539">Nucleus</keyword>
<feature type="region of interest" description="Disordered" evidence="10">
    <location>
        <begin position="1"/>
        <end position="304"/>
    </location>
</feature>
<evidence type="ECO:0000313" key="11">
    <source>
        <dbReference type="EMBL" id="KAJ5709275.1"/>
    </source>
</evidence>
<keyword evidence="4 9" id="KW-0227">DNA damage</keyword>
<feature type="compositionally biased region" description="Polar residues" evidence="10">
    <location>
        <begin position="245"/>
        <end position="260"/>
    </location>
</feature>
<feature type="compositionally biased region" description="Low complexity" evidence="10">
    <location>
        <begin position="281"/>
        <end position="291"/>
    </location>
</feature>
<feature type="compositionally biased region" description="Basic and acidic residues" evidence="10">
    <location>
        <begin position="196"/>
        <end position="210"/>
    </location>
</feature>
<dbReference type="GO" id="GO:0033557">
    <property type="term" value="C:Slx1-Slx4 complex"/>
    <property type="evidence" value="ECO:0007669"/>
    <property type="project" value="UniProtKB-UniRule"/>
</dbReference>
<feature type="compositionally biased region" description="Basic residues" evidence="10">
    <location>
        <begin position="126"/>
        <end position="138"/>
    </location>
</feature>
<feature type="compositionally biased region" description="Low complexity" evidence="10">
    <location>
        <begin position="61"/>
        <end position="73"/>
    </location>
</feature>
<comment type="subcellular location">
    <subcellularLocation>
        <location evidence="1 9">Nucleus</location>
    </subcellularLocation>
</comment>
<feature type="compositionally biased region" description="Acidic residues" evidence="10">
    <location>
        <begin position="647"/>
        <end position="658"/>
    </location>
</feature>
<keyword evidence="3 9" id="KW-0597">Phosphoprotein</keyword>
<keyword evidence="5 9" id="KW-0233">DNA recombination</keyword>
<reference evidence="11" key="1">
    <citation type="journal article" date="2023" name="IMA Fungus">
        <title>Comparative genomic study of the Penicillium genus elucidates a diverse pangenome and 15 lateral gene transfer events.</title>
        <authorList>
            <person name="Petersen C."/>
            <person name="Sorensen T."/>
            <person name="Nielsen M.R."/>
            <person name="Sondergaard T.E."/>
            <person name="Sorensen J.L."/>
            <person name="Fitzpatrick D.A."/>
            <person name="Frisvad J.C."/>
            <person name="Nielsen K.L."/>
        </authorList>
    </citation>
    <scope>NUCLEOTIDE SEQUENCE</scope>
    <source>
        <strain evidence="11">IBT 17514</strain>
    </source>
</reference>
<evidence type="ECO:0000256" key="2">
    <source>
        <dbReference type="ARBA" id="ARBA00006661"/>
    </source>
</evidence>
<comment type="caution">
    <text evidence="11">The sequence shown here is derived from an EMBL/GenBank/DDBJ whole genome shotgun (WGS) entry which is preliminary data.</text>
</comment>
<evidence type="ECO:0000256" key="5">
    <source>
        <dbReference type="ARBA" id="ARBA00023172"/>
    </source>
</evidence>
<sequence length="820" mass="88421">MASAAEAIVLSSSPTLPMRTPTKSSSNPSMLPEPSPLDQAPPPLPSPSKLPGPTRSRFFPESQTTEKTTQKKSQPAKKAARTAPNEKDASKPPPKNKKATTEPNLAVLGDVEMGSIDSRDNVAKKAPAKKKSGPRTSKKAKDVGNMKLSGKVSKAGDASQAKEGEKTEPKSGSKANASTESVETKEPEDLSLNEALKLDEAMARRRDWTPPKETPQISVSAEDEAPENRETGGFGSLLSDFNYAGSASDSCDTGSKSDNGGPTKRRRIEKLVDPALQSMITGTKRSTTSTTTKKKPQKSQKKFTTLTARMTAQYTSNEVSDSDLMEDIVPDISKAKSRRKAKSVAEEPSFIVLSPEAATKALNDQDLIFGTCSQLEREDSPETLRELQQAIRESESLSYGGQTTGYSTPTRLGAGFTGTKNLWGVASRDSTGSLVQAEKKAPAPSNLSKTDARNPSNTSARLDDDWLDVDLDTPVSSKDTSKLHQGAPQPPVNEQPPLGTTVPVPAPAGKKTAGASASSSQQADSQRLSMPHYTGFTDAELSKQVTAFGFKSVRGRKKMIDLLQKCWESKHGISGIPAEVQAPAPKNDPRKTEPAQKPNPKSKAKAKSTASSTAKDNLIPASENAVVSPKKQRKPVKAPTPSPSFIDVDEIQDSEEDIFLPPSRVQQRYTPKSRRLSPEPTLEILTSMSHESPTKRKTTSKSQTTKTTKKKTSSAAVVATDQAATSTQQSLPDILAQITKAVRAQPKLSPSSSSTGSRKYPTWHEKILTYDPIILEDLATWLNVEGLRLVDEDREVSSLDVRTWCESKGICCCWKQNATW</sequence>
<feature type="compositionally biased region" description="Polar residues" evidence="10">
    <location>
        <begin position="10"/>
        <end position="29"/>
    </location>
</feature>
<feature type="region of interest" description="Disordered" evidence="10">
    <location>
        <begin position="392"/>
        <end position="412"/>
    </location>
</feature>
<protein>
    <recommendedName>
        <fullName evidence="8 9">Structure-specific endonuclease subunit SLX4</fullName>
    </recommendedName>
</protein>
<evidence type="ECO:0000256" key="1">
    <source>
        <dbReference type="ARBA" id="ARBA00004123"/>
    </source>
</evidence>
<feature type="region of interest" description="Disordered" evidence="10">
    <location>
        <begin position="577"/>
        <end position="715"/>
    </location>
</feature>
<name>A0AAD6HD85_9EURO</name>
<dbReference type="InterPro" id="IPR018574">
    <property type="entry name" value="Structure-sp_endonuc_su_Slx4"/>
</dbReference>
<dbReference type="GO" id="GO:0017108">
    <property type="term" value="F:5'-flap endonuclease activity"/>
    <property type="evidence" value="ECO:0007669"/>
    <property type="project" value="InterPro"/>
</dbReference>
<comment type="similarity">
    <text evidence="2 9">Belongs to the SLX4 family.</text>
</comment>
<evidence type="ECO:0000256" key="8">
    <source>
        <dbReference type="ARBA" id="ARBA00029496"/>
    </source>
</evidence>
<proteinExistence type="inferred from homology"/>
<evidence type="ECO:0000256" key="9">
    <source>
        <dbReference type="HAMAP-Rule" id="MF_03110"/>
    </source>
</evidence>
<evidence type="ECO:0000256" key="7">
    <source>
        <dbReference type="ARBA" id="ARBA00023242"/>
    </source>
</evidence>
<reference evidence="11" key="2">
    <citation type="submission" date="2023-01" db="EMBL/GenBank/DDBJ databases">
        <authorList>
            <person name="Petersen C."/>
        </authorList>
    </citation>
    <scope>NUCLEOTIDE SEQUENCE</scope>
    <source>
        <strain evidence="11">IBT 17514</strain>
    </source>
</reference>
<comment type="subunit">
    <text evidence="9">Forms a heterodimer with SLX1.</text>
</comment>
<dbReference type="GO" id="GO:0006281">
    <property type="term" value="P:DNA repair"/>
    <property type="evidence" value="ECO:0007669"/>
    <property type="project" value="UniProtKB-UniRule"/>
</dbReference>
<dbReference type="CDD" id="cd22999">
    <property type="entry name" value="SAP_SLX4"/>
    <property type="match status" value="1"/>
</dbReference>
<evidence type="ECO:0000313" key="12">
    <source>
        <dbReference type="Proteomes" id="UP001215712"/>
    </source>
</evidence>
<feature type="compositionally biased region" description="Pro residues" evidence="10">
    <location>
        <begin position="31"/>
        <end position="50"/>
    </location>
</feature>
<dbReference type="Pfam" id="PF09494">
    <property type="entry name" value="Slx4"/>
    <property type="match status" value="1"/>
</dbReference>
<dbReference type="Proteomes" id="UP001215712">
    <property type="component" value="Unassembled WGS sequence"/>
</dbReference>
<dbReference type="HAMAP" id="MF_03110">
    <property type="entry name" value="Endonuc_su_Slx4"/>
    <property type="match status" value="1"/>
</dbReference>
<dbReference type="AlphaFoldDB" id="A0AAD6HD85"/>
<gene>
    <name evidence="9" type="primary">SLX4</name>
    <name evidence="11" type="ORF">N7493_010609</name>
</gene>
<keyword evidence="12" id="KW-1185">Reference proteome</keyword>
<evidence type="ECO:0000256" key="10">
    <source>
        <dbReference type="SAM" id="MobiDB-lite"/>
    </source>
</evidence>
<comment type="PTM">
    <text evidence="9">Phosphorylated in response to DNA damage.</text>
</comment>
<comment type="function">
    <text evidence="9">Regulatory subunit of the SLX1-SLX4 structure-specific endonuclease that resolves DNA secondary structures generated during DNA repair and recombination. Has endonuclease activity towards branched DNA substrates, introducing single-strand cuts in duplex DNA close to junctions with ss-DNA.</text>
</comment>
<feature type="compositionally biased region" description="Low complexity" evidence="10">
    <location>
        <begin position="507"/>
        <end position="523"/>
    </location>
</feature>
<feature type="compositionally biased region" description="Polar residues" evidence="10">
    <location>
        <begin position="396"/>
        <end position="410"/>
    </location>
</feature>
<feature type="region of interest" description="Disordered" evidence="10">
    <location>
        <begin position="433"/>
        <end position="528"/>
    </location>
</feature>
<feature type="compositionally biased region" description="Basic and acidic residues" evidence="10">
    <location>
        <begin position="160"/>
        <end position="171"/>
    </location>
</feature>
<evidence type="ECO:0000256" key="3">
    <source>
        <dbReference type="ARBA" id="ARBA00022553"/>
    </source>
</evidence>
<feature type="compositionally biased region" description="Basic residues" evidence="10">
    <location>
        <begin position="292"/>
        <end position="301"/>
    </location>
</feature>
<feature type="compositionally biased region" description="Polar residues" evidence="10">
    <location>
        <begin position="445"/>
        <end position="460"/>
    </location>
</feature>
<dbReference type="EMBL" id="JAQJAN010000019">
    <property type="protein sequence ID" value="KAJ5709275.1"/>
    <property type="molecule type" value="Genomic_DNA"/>
</dbReference>
<accession>A0AAD6HD85</accession>
<dbReference type="GO" id="GO:0006310">
    <property type="term" value="P:DNA recombination"/>
    <property type="evidence" value="ECO:0007669"/>
    <property type="project" value="UniProtKB-UniRule"/>
</dbReference>
<evidence type="ECO:0000256" key="4">
    <source>
        <dbReference type="ARBA" id="ARBA00022763"/>
    </source>
</evidence>
<dbReference type="InterPro" id="IPR027784">
    <property type="entry name" value="Slx4_ascomycetes"/>
</dbReference>
<keyword evidence="6 9" id="KW-0234">DNA repair</keyword>
<dbReference type="GO" id="GO:0006260">
    <property type="term" value="P:DNA replication"/>
    <property type="evidence" value="ECO:0007669"/>
    <property type="project" value="InterPro"/>
</dbReference>
<evidence type="ECO:0000256" key="6">
    <source>
        <dbReference type="ARBA" id="ARBA00023204"/>
    </source>
</evidence>
<organism evidence="11 12">
    <name type="scientific">Penicillium malachiteum</name>
    <dbReference type="NCBI Taxonomy" id="1324776"/>
    <lineage>
        <taxon>Eukaryota</taxon>
        <taxon>Fungi</taxon>
        <taxon>Dikarya</taxon>
        <taxon>Ascomycota</taxon>
        <taxon>Pezizomycotina</taxon>
        <taxon>Eurotiomycetes</taxon>
        <taxon>Eurotiomycetidae</taxon>
        <taxon>Eurotiales</taxon>
        <taxon>Aspergillaceae</taxon>
        <taxon>Penicillium</taxon>
    </lineage>
</organism>